<dbReference type="RefSeq" id="XP_040705358.1">
    <property type="nucleotide sequence ID" value="XM_040844722.1"/>
</dbReference>
<gene>
    <name evidence="2" type="ORF">ASPSYDRAFT_30038</name>
</gene>
<dbReference type="Gene3D" id="3.30.710.10">
    <property type="entry name" value="Potassium Channel Kv1.1, Chain A"/>
    <property type="match status" value="1"/>
</dbReference>
<evidence type="ECO:0000259" key="1">
    <source>
        <dbReference type="Pfam" id="PF00651"/>
    </source>
</evidence>
<dbReference type="Pfam" id="PF00651">
    <property type="entry name" value="BTB"/>
    <property type="match status" value="1"/>
</dbReference>
<dbReference type="EMBL" id="KV878584">
    <property type="protein sequence ID" value="OJJ61552.1"/>
    <property type="molecule type" value="Genomic_DNA"/>
</dbReference>
<dbReference type="OrthoDB" id="4492343at2759"/>
<feature type="domain" description="BTB" evidence="1">
    <location>
        <begin position="333"/>
        <end position="421"/>
    </location>
</feature>
<evidence type="ECO:0000313" key="2">
    <source>
        <dbReference type="EMBL" id="OJJ61552.1"/>
    </source>
</evidence>
<keyword evidence="3" id="KW-1185">Reference proteome</keyword>
<dbReference type="InterPro" id="IPR000210">
    <property type="entry name" value="BTB/POZ_dom"/>
</dbReference>
<dbReference type="VEuPathDB" id="FungiDB:ASPSYDRAFT_30038"/>
<dbReference type="STRING" id="1036612.A0A1L9TQ55"/>
<dbReference type="Proteomes" id="UP000184356">
    <property type="component" value="Unassembled WGS sequence"/>
</dbReference>
<dbReference type="SUPFAM" id="SSF54695">
    <property type="entry name" value="POZ domain"/>
    <property type="match status" value="1"/>
</dbReference>
<name>A0A1L9TQ55_9EURO</name>
<accession>A0A1L9TQ55</accession>
<protein>
    <recommendedName>
        <fullName evidence="1">BTB domain-containing protein</fullName>
    </recommendedName>
</protein>
<dbReference type="GeneID" id="63760795"/>
<evidence type="ECO:0000313" key="3">
    <source>
        <dbReference type="Proteomes" id="UP000184356"/>
    </source>
</evidence>
<sequence>MAAHDLFHKIAQNPRAVDEILEAASAESKQIHDPHVDAKRLMRFLVEAASEGSIERFRLIWPEIIEHAKANANGDMNDPKPLRIEQGMLVVAYQWAIQAAFAVALVRAHGDIAQHILYHFKNPFYGWKPGSPRALPEHWVEDFRSRTLFMLLRHAAAYGEMAMVQHILNNEDHVTPKVLETAICAAARENRRDTVEMLVTHLMALEKGHPRDGWGSAERGRYATLDEQRLDAVGMAFTFWPSKSLIHGQRILLGLFFKLVHAVYVATPDCEDVVAIKRAIDEEWALLLPRDQCFKFLDLGMPPKIRASLFKNLRIVDRGMPPDTILIKTVEGPVVAEKDLLCYWSKYFAGLSRHAWADSKAVDFGYHIHPVVISSVLDFMYCGEYLDVECANKHEFLTQLWEAADYLQIDQLKEKVGLLLDQFEEEEEEEL</sequence>
<reference evidence="3" key="1">
    <citation type="journal article" date="2017" name="Genome Biol.">
        <title>Comparative genomics reveals high biological diversity and specific adaptations in the industrially and medically important fungal genus Aspergillus.</title>
        <authorList>
            <person name="de Vries R.P."/>
            <person name="Riley R."/>
            <person name="Wiebenga A."/>
            <person name="Aguilar-Osorio G."/>
            <person name="Amillis S."/>
            <person name="Uchima C.A."/>
            <person name="Anderluh G."/>
            <person name="Asadollahi M."/>
            <person name="Askin M."/>
            <person name="Barry K."/>
            <person name="Battaglia E."/>
            <person name="Bayram O."/>
            <person name="Benocci T."/>
            <person name="Braus-Stromeyer S.A."/>
            <person name="Caldana C."/>
            <person name="Canovas D."/>
            <person name="Cerqueira G.C."/>
            <person name="Chen F."/>
            <person name="Chen W."/>
            <person name="Choi C."/>
            <person name="Clum A."/>
            <person name="Dos Santos R.A."/>
            <person name="Damasio A.R."/>
            <person name="Diallinas G."/>
            <person name="Emri T."/>
            <person name="Fekete E."/>
            <person name="Flipphi M."/>
            <person name="Freyberg S."/>
            <person name="Gallo A."/>
            <person name="Gournas C."/>
            <person name="Habgood R."/>
            <person name="Hainaut M."/>
            <person name="Harispe M.L."/>
            <person name="Henrissat B."/>
            <person name="Hilden K.S."/>
            <person name="Hope R."/>
            <person name="Hossain A."/>
            <person name="Karabika E."/>
            <person name="Karaffa L."/>
            <person name="Karanyi Z."/>
            <person name="Krasevec N."/>
            <person name="Kuo A."/>
            <person name="Kusch H."/>
            <person name="LaButti K."/>
            <person name="Lagendijk E.L."/>
            <person name="Lapidus A."/>
            <person name="Levasseur A."/>
            <person name="Lindquist E."/>
            <person name="Lipzen A."/>
            <person name="Logrieco A.F."/>
            <person name="MacCabe A."/>
            <person name="Maekelae M.R."/>
            <person name="Malavazi I."/>
            <person name="Melin P."/>
            <person name="Meyer V."/>
            <person name="Mielnichuk N."/>
            <person name="Miskei M."/>
            <person name="Molnar A.P."/>
            <person name="Mule G."/>
            <person name="Ngan C.Y."/>
            <person name="Orejas M."/>
            <person name="Orosz E."/>
            <person name="Ouedraogo J.P."/>
            <person name="Overkamp K.M."/>
            <person name="Park H.-S."/>
            <person name="Perrone G."/>
            <person name="Piumi F."/>
            <person name="Punt P.J."/>
            <person name="Ram A.F."/>
            <person name="Ramon A."/>
            <person name="Rauscher S."/>
            <person name="Record E."/>
            <person name="Riano-Pachon D.M."/>
            <person name="Robert V."/>
            <person name="Roehrig J."/>
            <person name="Ruller R."/>
            <person name="Salamov A."/>
            <person name="Salih N.S."/>
            <person name="Samson R.A."/>
            <person name="Sandor E."/>
            <person name="Sanguinetti M."/>
            <person name="Schuetze T."/>
            <person name="Sepcic K."/>
            <person name="Shelest E."/>
            <person name="Sherlock G."/>
            <person name="Sophianopoulou V."/>
            <person name="Squina F.M."/>
            <person name="Sun H."/>
            <person name="Susca A."/>
            <person name="Todd R.B."/>
            <person name="Tsang A."/>
            <person name="Unkles S.E."/>
            <person name="van de Wiele N."/>
            <person name="van Rossen-Uffink D."/>
            <person name="Oliveira J.V."/>
            <person name="Vesth T.C."/>
            <person name="Visser J."/>
            <person name="Yu J.-H."/>
            <person name="Zhou M."/>
            <person name="Andersen M.R."/>
            <person name="Archer D.B."/>
            <person name="Baker S.E."/>
            <person name="Benoit I."/>
            <person name="Brakhage A.A."/>
            <person name="Braus G.H."/>
            <person name="Fischer R."/>
            <person name="Frisvad J.C."/>
            <person name="Goldman G.H."/>
            <person name="Houbraken J."/>
            <person name="Oakley B."/>
            <person name="Pocsi I."/>
            <person name="Scazzocchio C."/>
            <person name="Seiboth B."/>
            <person name="vanKuyk P.A."/>
            <person name="Wortman J."/>
            <person name="Dyer P.S."/>
            <person name="Grigoriev I.V."/>
        </authorList>
    </citation>
    <scope>NUCLEOTIDE SEQUENCE [LARGE SCALE GENOMIC DNA]</scope>
    <source>
        <strain evidence="3">CBS 593.65</strain>
    </source>
</reference>
<proteinExistence type="predicted"/>
<dbReference type="InterPro" id="IPR011333">
    <property type="entry name" value="SKP1/BTB/POZ_sf"/>
</dbReference>
<organism evidence="2 3">
    <name type="scientific">Aspergillus sydowii CBS 593.65</name>
    <dbReference type="NCBI Taxonomy" id="1036612"/>
    <lineage>
        <taxon>Eukaryota</taxon>
        <taxon>Fungi</taxon>
        <taxon>Dikarya</taxon>
        <taxon>Ascomycota</taxon>
        <taxon>Pezizomycotina</taxon>
        <taxon>Eurotiomycetes</taxon>
        <taxon>Eurotiomycetidae</taxon>
        <taxon>Eurotiales</taxon>
        <taxon>Aspergillaceae</taxon>
        <taxon>Aspergillus</taxon>
        <taxon>Aspergillus subgen. Nidulantes</taxon>
    </lineage>
</organism>
<dbReference type="AlphaFoldDB" id="A0A1L9TQ55"/>